<dbReference type="InterPro" id="IPR004821">
    <property type="entry name" value="Cyt_trans-like"/>
</dbReference>
<accession>A0A2M7K963</accession>
<keyword evidence="6 11" id="KW-0548">Nucleotidyltransferase</keyword>
<dbReference type="AlphaFoldDB" id="A0A2M7K963"/>
<dbReference type="Proteomes" id="UP000230646">
    <property type="component" value="Unassembled WGS sequence"/>
</dbReference>
<sequence>MKRLGIMGGVFDPIHYGHLFTAEEARVNFRLDKIIFVPCRQPAHKRENNISNPECRYLMTILATSNNPFFEVSKIELHRSGPSYSIDTVKEFIKKYNHKIKIFFITGADAFLEINSWYKSEELIKLCQFVAATRPGYDLNKLDQRFKKIIKIMEIPPLAISSTAIRKRVREGNSIRYLLPYEVEEYIYKNKLYQ</sequence>
<dbReference type="NCBIfam" id="NF000840">
    <property type="entry name" value="PRK00071.1-3"/>
    <property type="match status" value="1"/>
</dbReference>
<reference evidence="16 17" key="2">
    <citation type="submission" date="2017-09" db="EMBL/GenBank/DDBJ databases">
        <title>Depth-based differentiation of microbial function through sediment-hosted aquifers and enrichment of novel symbionts in the deep terrestrial subsurface.</title>
        <authorList>
            <person name="Probst A.J."/>
            <person name="Ladd B."/>
            <person name="Jarett J.K."/>
            <person name="Geller-Mcgrath D.E."/>
            <person name="Sieber C.M."/>
            <person name="Emerson J.B."/>
            <person name="Anantharaman K."/>
            <person name="Thomas B.C."/>
            <person name="Malmstrom R."/>
            <person name="Stieglmeier M."/>
            <person name="Klingl A."/>
            <person name="Woyke T."/>
            <person name="Ryan C.M."/>
            <person name="Banfield J.F."/>
        </authorList>
    </citation>
    <scope>NUCLEOTIDE SEQUENCE [LARGE SCALE GENOMIC DNA]</scope>
    <source>
        <strain evidence="14">CG_4_10_14_3_um_filter_34_13</strain>
        <strain evidence="15">CG_4_9_14_3_um_filter_33_16</strain>
    </source>
</reference>
<dbReference type="GO" id="GO:0005524">
    <property type="term" value="F:ATP binding"/>
    <property type="evidence" value="ECO:0007669"/>
    <property type="project" value="UniProtKB-KW"/>
</dbReference>
<evidence type="ECO:0000256" key="2">
    <source>
        <dbReference type="ARBA" id="ARBA00005019"/>
    </source>
</evidence>
<reference evidence="13" key="1">
    <citation type="submission" date="2017-09" db="EMBL/GenBank/DDBJ databases">
        <title>Depth-based differentiation of microbial function through sediment-hosted aquifers and enrichment of novel symbionts in the deep terrestrial subsurface.</title>
        <authorList>
            <person name="Probst A.J."/>
            <person name="Ladd B."/>
            <person name="Jarett J.K."/>
            <person name="Geller-Mcgrath D.E."/>
            <person name="Sieber C.M.K."/>
            <person name="Emerson J.B."/>
            <person name="Anantharaman K."/>
            <person name="Thomas B.C."/>
            <person name="Malmstrom R."/>
            <person name="Stieglmeier M."/>
            <person name="Klingl A."/>
            <person name="Woyke T."/>
            <person name="Ryan C.M."/>
            <person name="Banfield J.F."/>
        </authorList>
    </citation>
    <scope>NUCLEOTIDE SEQUENCE</scope>
    <source>
        <strain evidence="13">CG_4_8_14_3_um_filter_34_18</strain>
    </source>
</reference>
<evidence type="ECO:0000313" key="16">
    <source>
        <dbReference type="Proteomes" id="UP000228560"/>
    </source>
</evidence>
<evidence type="ECO:0000256" key="6">
    <source>
        <dbReference type="ARBA" id="ARBA00022695"/>
    </source>
</evidence>
<evidence type="ECO:0000256" key="5">
    <source>
        <dbReference type="ARBA" id="ARBA00022679"/>
    </source>
</evidence>
<dbReference type="Proteomes" id="UP000231493">
    <property type="component" value="Unassembled WGS sequence"/>
</dbReference>
<dbReference type="EMBL" id="PFIP01000052">
    <property type="protein sequence ID" value="PIX34688.1"/>
    <property type="molecule type" value="Genomic_DNA"/>
</dbReference>
<protein>
    <recommendedName>
        <fullName evidence="11">Probable nicotinate-nucleotide adenylyltransferase</fullName>
        <ecNumber evidence="11">2.7.7.18</ecNumber>
    </recommendedName>
    <alternativeName>
        <fullName evidence="11">Deamido-NAD(+) diphosphorylase</fullName>
    </alternativeName>
    <alternativeName>
        <fullName evidence="11">Deamido-NAD(+) pyrophosphorylase</fullName>
    </alternativeName>
    <alternativeName>
        <fullName evidence="11">Nicotinate mononucleotide adenylyltransferase</fullName>
        <shortName evidence="11">NaMN adenylyltransferase</shortName>
    </alternativeName>
</protein>
<keyword evidence="9 11" id="KW-0520">NAD</keyword>
<feature type="domain" description="Cytidyltransferase-like" evidence="12">
    <location>
        <begin position="6"/>
        <end position="168"/>
    </location>
</feature>
<gene>
    <name evidence="11" type="primary">nadD</name>
    <name evidence="15" type="ORF">CO097_07525</name>
    <name evidence="14" type="ORF">COZ07_09060</name>
    <name evidence="13" type="ORF">COZ58_03040</name>
</gene>
<dbReference type="Pfam" id="PF01467">
    <property type="entry name" value="CTP_transf_like"/>
    <property type="match status" value="1"/>
</dbReference>
<dbReference type="NCBIfam" id="TIGR00482">
    <property type="entry name" value="nicotinate (nicotinamide) nucleotide adenylyltransferase"/>
    <property type="match status" value="1"/>
</dbReference>
<dbReference type="Proteomes" id="UP000228560">
    <property type="component" value="Unassembled WGS sequence"/>
</dbReference>
<name>A0A2M7K963_9BACT</name>
<evidence type="ECO:0000313" key="15">
    <source>
        <dbReference type="EMBL" id="PJB55648.1"/>
    </source>
</evidence>
<accession>A0A2M8C9E7</accession>
<keyword evidence="4 11" id="KW-0662">Pyridine nucleotide biosynthesis</keyword>
<dbReference type="CDD" id="cd02165">
    <property type="entry name" value="NMNAT"/>
    <property type="match status" value="1"/>
</dbReference>
<dbReference type="InterPro" id="IPR014729">
    <property type="entry name" value="Rossmann-like_a/b/a_fold"/>
</dbReference>
<dbReference type="PANTHER" id="PTHR39321:SF3">
    <property type="entry name" value="PHOSPHOPANTETHEINE ADENYLYLTRANSFERASE"/>
    <property type="match status" value="1"/>
</dbReference>
<dbReference type="GO" id="GO:0004515">
    <property type="term" value="F:nicotinate-nucleotide adenylyltransferase activity"/>
    <property type="evidence" value="ECO:0007669"/>
    <property type="project" value="UniProtKB-UniRule"/>
</dbReference>
<dbReference type="HAMAP" id="MF_00244">
    <property type="entry name" value="NaMN_adenylyltr"/>
    <property type="match status" value="1"/>
</dbReference>
<organism evidence="13 18">
    <name type="scientific">Candidatus Infernicultor aquiphilus</name>
    <dbReference type="NCBI Taxonomy" id="1805029"/>
    <lineage>
        <taxon>Bacteria</taxon>
        <taxon>Pseudomonadati</taxon>
        <taxon>Atribacterota</taxon>
        <taxon>Candidatus Phoenicimicrobiia</taxon>
        <taxon>Candidatus Pheonicimicrobiales</taxon>
        <taxon>Candidatus Phoenicimicrobiaceae</taxon>
        <taxon>Candidatus Infernicultor</taxon>
    </lineage>
</organism>
<comment type="similarity">
    <text evidence="3 11">Belongs to the NadD family.</text>
</comment>
<evidence type="ECO:0000313" key="14">
    <source>
        <dbReference type="EMBL" id="PIY31498.1"/>
    </source>
</evidence>
<proteinExistence type="inferred from homology"/>
<evidence type="ECO:0000313" key="18">
    <source>
        <dbReference type="Proteomes" id="UP000231493"/>
    </source>
</evidence>
<keyword evidence="7 11" id="KW-0547">Nucleotide-binding</keyword>
<comment type="caution">
    <text evidence="13">The sequence shown here is derived from an EMBL/GenBank/DDBJ whole genome shotgun (WGS) entry which is preliminary data.</text>
</comment>
<keyword evidence="8 11" id="KW-0067">ATP-binding</keyword>
<comment type="catalytic activity">
    <reaction evidence="10 11">
        <text>nicotinate beta-D-ribonucleotide + ATP + H(+) = deamido-NAD(+) + diphosphate</text>
        <dbReference type="Rhea" id="RHEA:22860"/>
        <dbReference type="ChEBI" id="CHEBI:15378"/>
        <dbReference type="ChEBI" id="CHEBI:30616"/>
        <dbReference type="ChEBI" id="CHEBI:33019"/>
        <dbReference type="ChEBI" id="CHEBI:57502"/>
        <dbReference type="ChEBI" id="CHEBI:58437"/>
        <dbReference type="EC" id="2.7.7.18"/>
    </reaction>
</comment>
<dbReference type="UniPathway" id="UPA00253">
    <property type="reaction ID" value="UER00332"/>
</dbReference>
<evidence type="ECO:0000313" key="13">
    <source>
        <dbReference type="EMBL" id="PIX34688.1"/>
    </source>
</evidence>
<evidence type="ECO:0000256" key="9">
    <source>
        <dbReference type="ARBA" id="ARBA00023027"/>
    </source>
</evidence>
<evidence type="ECO:0000256" key="3">
    <source>
        <dbReference type="ARBA" id="ARBA00009014"/>
    </source>
</evidence>
<evidence type="ECO:0000259" key="12">
    <source>
        <dbReference type="Pfam" id="PF01467"/>
    </source>
</evidence>
<evidence type="ECO:0000256" key="4">
    <source>
        <dbReference type="ARBA" id="ARBA00022642"/>
    </source>
</evidence>
<keyword evidence="5 11" id="KW-0808">Transferase</keyword>
<comment type="function">
    <text evidence="1 11">Catalyzes the reversible adenylation of nicotinate mononucleotide (NaMN) to nicotinic acid adenine dinucleotide (NaAD).</text>
</comment>
<evidence type="ECO:0000313" key="17">
    <source>
        <dbReference type="Proteomes" id="UP000230646"/>
    </source>
</evidence>
<dbReference type="Gene3D" id="3.40.50.620">
    <property type="entry name" value="HUPs"/>
    <property type="match status" value="1"/>
</dbReference>
<dbReference type="SUPFAM" id="SSF52374">
    <property type="entry name" value="Nucleotidylyl transferase"/>
    <property type="match status" value="1"/>
</dbReference>
<evidence type="ECO:0000256" key="1">
    <source>
        <dbReference type="ARBA" id="ARBA00002324"/>
    </source>
</evidence>
<dbReference type="EC" id="2.7.7.18" evidence="11"/>
<evidence type="ECO:0000256" key="10">
    <source>
        <dbReference type="ARBA" id="ARBA00048721"/>
    </source>
</evidence>
<evidence type="ECO:0000256" key="7">
    <source>
        <dbReference type="ARBA" id="ARBA00022741"/>
    </source>
</evidence>
<comment type="pathway">
    <text evidence="2 11">Cofactor biosynthesis; NAD(+) biosynthesis; deamido-NAD(+) from nicotinate D-ribonucleotide: step 1/1.</text>
</comment>
<dbReference type="PANTHER" id="PTHR39321">
    <property type="entry name" value="NICOTINATE-NUCLEOTIDE ADENYLYLTRANSFERASE-RELATED"/>
    <property type="match status" value="1"/>
</dbReference>
<dbReference type="NCBIfam" id="TIGR00125">
    <property type="entry name" value="cyt_tran_rel"/>
    <property type="match status" value="1"/>
</dbReference>
<dbReference type="GO" id="GO:0009435">
    <property type="term" value="P:NAD+ biosynthetic process"/>
    <property type="evidence" value="ECO:0007669"/>
    <property type="project" value="UniProtKB-UniRule"/>
</dbReference>
<accession>A0A2M7PLM2</accession>
<dbReference type="InterPro" id="IPR005248">
    <property type="entry name" value="NadD/NMNAT"/>
</dbReference>
<evidence type="ECO:0000256" key="8">
    <source>
        <dbReference type="ARBA" id="ARBA00022840"/>
    </source>
</evidence>
<dbReference type="EMBL" id="PFTV01000190">
    <property type="protein sequence ID" value="PJB55648.1"/>
    <property type="molecule type" value="Genomic_DNA"/>
</dbReference>
<dbReference type="EMBL" id="PFKO01000334">
    <property type="protein sequence ID" value="PIY31498.1"/>
    <property type="molecule type" value="Genomic_DNA"/>
</dbReference>
<evidence type="ECO:0000256" key="11">
    <source>
        <dbReference type="HAMAP-Rule" id="MF_00244"/>
    </source>
</evidence>